<keyword evidence="7" id="KW-0539">Nucleus</keyword>
<gene>
    <name evidence="9" type="ORF">P5673_032573</name>
</gene>
<evidence type="ECO:0000256" key="4">
    <source>
        <dbReference type="ARBA" id="ARBA00022722"/>
    </source>
</evidence>
<comment type="subcellular location">
    <subcellularLocation>
        <location evidence="2">Nucleus</location>
    </subcellularLocation>
</comment>
<evidence type="ECO:0000256" key="2">
    <source>
        <dbReference type="ARBA" id="ARBA00004123"/>
    </source>
</evidence>
<dbReference type="GO" id="GO:0005634">
    <property type="term" value="C:nucleus"/>
    <property type="evidence" value="ECO:0007669"/>
    <property type="project" value="UniProtKB-SubCell"/>
</dbReference>
<keyword evidence="5" id="KW-0479">Metal-binding</keyword>
<dbReference type="InterPro" id="IPR045249">
    <property type="entry name" value="HARBI1-like"/>
</dbReference>
<comment type="caution">
    <text evidence="9">The sequence shown here is derived from an EMBL/GenBank/DDBJ whole genome shotgun (WGS) entry which is preliminary data.</text>
</comment>
<dbReference type="Proteomes" id="UP001249851">
    <property type="component" value="Unassembled WGS sequence"/>
</dbReference>
<accession>A0AAD9PRC3</accession>
<keyword evidence="4" id="KW-0540">Nuclease</keyword>
<dbReference type="AlphaFoldDB" id="A0AAD9PRC3"/>
<keyword evidence="10" id="KW-1185">Reference proteome</keyword>
<reference evidence="9" key="2">
    <citation type="journal article" date="2023" name="Science">
        <title>Genomic signatures of disease resistance in endangered staghorn corals.</title>
        <authorList>
            <person name="Vollmer S.V."/>
            <person name="Selwyn J.D."/>
            <person name="Despard B.A."/>
            <person name="Roesel C.L."/>
        </authorList>
    </citation>
    <scope>NUCLEOTIDE SEQUENCE</scope>
    <source>
        <strain evidence="9">K2</strain>
    </source>
</reference>
<evidence type="ECO:0000313" key="9">
    <source>
        <dbReference type="EMBL" id="KAK2547446.1"/>
    </source>
</evidence>
<evidence type="ECO:0000256" key="5">
    <source>
        <dbReference type="ARBA" id="ARBA00022723"/>
    </source>
</evidence>
<proteinExistence type="inferred from homology"/>
<evidence type="ECO:0000259" key="8">
    <source>
        <dbReference type="Pfam" id="PF13359"/>
    </source>
</evidence>
<dbReference type="GO" id="GO:0046872">
    <property type="term" value="F:metal ion binding"/>
    <property type="evidence" value="ECO:0007669"/>
    <property type="project" value="UniProtKB-KW"/>
</dbReference>
<evidence type="ECO:0000256" key="6">
    <source>
        <dbReference type="ARBA" id="ARBA00022801"/>
    </source>
</evidence>
<dbReference type="InterPro" id="IPR027806">
    <property type="entry name" value="HARBI1_dom"/>
</dbReference>
<dbReference type="GO" id="GO:0016787">
    <property type="term" value="F:hydrolase activity"/>
    <property type="evidence" value="ECO:0007669"/>
    <property type="project" value="UniProtKB-KW"/>
</dbReference>
<dbReference type="EMBL" id="JARQWQ010000184">
    <property type="protein sequence ID" value="KAK2547446.1"/>
    <property type="molecule type" value="Genomic_DNA"/>
</dbReference>
<comment type="similarity">
    <text evidence="3">Belongs to the HARBI1 family.</text>
</comment>
<evidence type="ECO:0000256" key="3">
    <source>
        <dbReference type="ARBA" id="ARBA00006958"/>
    </source>
</evidence>
<keyword evidence="6" id="KW-0378">Hydrolase</keyword>
<evidence type="ECO:0000313" key="10">
    <source>
        <dbReference type="Proteomes" id="UP001249851"/>
    </source>
</evidence>
<name>A0AAD9PRC3_ACRCE</name>
<evidence type="ECO:0000256" key="7">
    <source>
        <dbReference type="ARBA" id="ARBA00023242"/>
    </source>
</evidence>
<feature type="domain" description="DDE Tnp4" evidence="8">
    <location>
        <begin position="11"/>
        <end position="176"/>
    </location>
</feature>
<evidence type="ECO:0000256" key="1">
    <source>
        <dbReference type="ARBA" id="ARBA00001968"/>
    </source>
</evidence>
<comment type="cofactor">
    <cofactor evidence="1">
        <name>a divalent metal cation</name>
        <dbReference type="ChEBI" id="CHEBI:60240"/>
    </cofactor>
</comment>
<dbReference type="PANTHER" id="PTHR22930">
    <property type="match status" value="1"/>
</dbReference>
<organism evidence="9 10">
    <name type="scientific">Acropora cervicornis</name>
    <name type="common">Staghorn coral</name>
    <dbReference type="NCBI Taxonomy" id="6130"/>
    <lineage>
        <taxon>Eukaryota</taxon>
        <taxon>Metazoa</taxon>
        <taxon>Cnidaria</taxon>
        <taxon>Anthozoa</taxon>
        <taxon>Hexacorallia</taxon>
        <taxon>Scleractinia</taxon>
        <taxon>Astrocoeniina</taxon>
        <taxon>Acroporidae</taxon>
        <taxon>Acropora</taxon>
    </lineage>
</organism>
<sequence>MWNFTHCLGAIDGKHIAIQCPLKSGSLYYNYKGFFSIVLLAVCDANYLFTYVDIGSYGCNNDSTVLNNCELEKAAESGRLCFPPSEPLDGFANSPVPYFFVGDEAFSLKPWIQRPYPGKNLPEDERIFNYRLSRARRTVENSFGILAALWRIFPHPIQTKVDTAENIVKAAICLHNYVRQINGATYSPAGFIDSEDATGQIKPGEWRAIVSEDGTSGALRPLPLPRGARYSTVANEARETLRDYVMAQCLGSGM</sequence>
<dbReference type="PANTHER" id="PTHR22930:SF269">
    <property type="entry name" value="NUCLEASE HARBI1-LIKE PROTEIN"/>
    <property type="match status" value="1"/>
</dbReference>
<dbReference type="Pfam" id="PF13359">
    <property type="entry name" value="DDE_Tnp_4"/>
    <property type="match status" value="1"/>
</dbReference>
<reference evidence="9" key="1">
    <citation type="journal article" date="2023" name="G3 (Bethesda)">
        <title>Whole genome assembly and annotation of the endangered Caribbean coral Acropora cervicornis.</title>
        <authorList>
            <person name="Selwyn J.D."/>
            <person name="Vollmer S.V."/>
        </authorList>
    </citation>
    <scope>NUCLEOTIDE SEQUENCE</scope>
    <source>
        <strain evidence="9">K2</strain>
    </source>
</reference>
<dbReference type="GO" id="GO:0004518">
    <property type="term" value="F:nuclease activity"/>
    <property type="evidence" value="ECO:0007669"/>
    <property type="project" value="UniProtKB-KW"/>
</dbReference>
<protein>
    <submittedName>
        <fullName evidence="9">Protein ALP1-like</fullName>
    </submittedName>
</protein>